<evidence type="ECO:0000313" key="2">
    <source>
        <dbReference type="EMBL" id="RAL00201.1"/>
    </source>
</evidence>
<name>A0A395GXA7_9EURO</name>
<dbReference type="RefSeq" id="XP_025574528.1">
    <property type="nucleotide sequence ID" value="XM_025713406.1"/>
</dbReference>
<protein>
    <submittedName>
        <fullName evidence="2">Uncharacterized protein</fullName>
    </submittedName>
</protein>
<organism evidence="2 3">
    <name type="scientific">Aspergillus ibericus CBS 121593</name>
    <dbReference type="NCBI Taxonomy" id="1448316"/>
    <lineage>
        <taxon>Eukaryota</taxon>
        <taxon>Fungi</taxon>
        <taxon>Dikarya</taxon>
        <taxon>Ascomycota</taxon>
        <taxon>Pezizomycotina</taxon>
        <taxon>Eurotiomycetes</taxon>
        <taxon>Eurotiomycetidae</taxon>
        <taxon>Eurotiales</taxon>
        <taxon>Aspergillaceae</taxon>
        <taxon>Aspergillus</taxon>
        <taxon>Aspergillus subgen. Circumdati</taxon>
    </lineage>
</organism>
<reference evidence="2 3" key="1">
    <citation type="submission" date="2018-02" db="EMBL/GenBank/DDBJ databases">
        <title>The genomes of Aspergillus section Nigri reveals drivers in fungal speciation.</title>
        <authorList>
            <consortium name="DOE Joint Genome Institute"/>
            <person name="Vesth T.C."/>
            <person name="Nybo J."/>
            <person name="Theobald S."/>
            <person name="Brandl J."/>
            <person name="Frisvad J.C."/>
            <person name="Nielsen K.F."/>
            <person name="Lyhne E.K."/>
            <person name="Kogle M.E."/>
            <person name="Kuo A."/>
            <person name="Riley R."/>
            <person name="Clum A."/>
            <person name="Nolan M."/>
            <person name="Lipzen A."/>
            <person name="Salamov A."/>
            <person name="Henrissat B."/>
            <person name="Wiebenga A."/>
            <person name="De vries R.P."/>
            <person name="Grigoriev I.V."/>
            <person name="Mortensen U.H."/>
            <person name="Andersen M.R."/>
            <person name="Baker S.E."/>
        </authorList>
    </citation>
    <scope>NUCLEOTIDE SEQUENCE [LARGE SCALE GENOMIC DNA]</scope>
    <source>
        <strain evidence="2 3">CBS 121593</strain>
    </source>
</reference>
<sequence length="167" mass="18004">MEEQDGQQLLNAPAPGCGEIGERFSRGRGRETERGRSEGSHGTTFSLAPPARSTSSWSISQSASRRGHDYNPCDLSRCLRPAVPRLFHGSCSMHDHGSKIHMLTKLIASKTRSMACGNPVSARQCSKGQLPVHSISSRLVPGDPSEKVPGDLFCSVRHPGVVIDLTD</sequence>
<feature type="region of interest" description="Disordered" evidence="1">
    <location>
        <begin position="1"/>
        <end position="70"/>
    </location>
</feature>
<accession>A0A395GXA7</accession>
<keyword evidence="3" id="KW-1185">Reference proteome</keyword>
<proteinExistence type="predicted"/>
<dbReference type="GeneID" id="37218271"/>
<feature type="compositionally biased region" description="Basic and acidic residues" evidence="1">
    <location>
        <begin position="20"/>
        <end position="39"/>
    </location>
</feature>
<dbReference type="EMBL" id="KZ824442">
    <property type="protein sequence ID" value="RAL00201.1"/>
    <property type="molecule type" value="Genomic_DNA"/>
</dbReference>
<evidence type="ECO:0000256" key="1">
    <source>
        <dbReference type="SAM" id="MobiDB-lite"/>
    </source>
</evidence>
<feature type="compositionally biased region" description="Polar residues" evidence="1">
    <location>
        <begin position="1"/>
        <end position="10"/>
    </location>
</feature>
<dbReference type="VEuPathDB" id="FungiDB:BO80DRAFT_109923"/>
<dbReference type="AlphaFoldDB" id="A0A395GXA7"/>
<gene>
    <name evidence="2" type="ORF">BO80DRAFT_109923</name>
</gene>
<evidence type="ECO:0000313" key="3">
    <source>
        <dbReference type="Proteomes" id="UP000249402"/>
    </source>
</evidence>
<dbReference type="Proteomes" id="UP000249402">
    <property type="component" value="Unassembled WGS sequence"/>
</dbReference>
<feature type="compositionally biased region" description="Low complexity" evidence="1">
    <location>
        <begin position="52"/>
        <end position="64"/>
    </location>
</feature>